<feature type="compositionally biased region" description="Basic and acidic residues" evidence="8">
    <location>
        <begin position="1"/>
        <end position="11"/>
    </location>
</feature>
<organism evidence="11 12">
    <name type="scientific">Phanerochaete sordida</name>
    <dbReference type="NCBI Taxonomy" id="48140"/>
    <lineage>
        <taxon>Eukaryota</taxon>
        <taxon>Fungi</taxon>
        <taxon>Dikarya</taxon>
        <taxon>Basidiomycota</taxon>
        <taxon>Agaricomycotina</taxon>
        <taxon>Agaricomycetes</taxon>
        <taxon>Polyporales</taxon>
        <taxon>Phanerochaetaceae</taxon>
        <taxon>Phanerochaete</taxon>
    </lineage>
</organism>
<keyword evidence="4" id="KW-0547">Nucleotide-binding</keyword>
<evidence type="ECO:0000256" key="9">
    <source>
        <dbReference type="SAM" id="Phobius"/>
    </source>
</evidence>
<evidence type="ECO:0000256" key="2">
    <source>
        <dbReference type="ARBA" id="ARBA00022448"/>
    </source>
</evidence>
<dbReference type="GO" id="GO:0016020">
    <property type="term" value="C:membrane"/>
    <property type="evidence" value="ECO:0007669"/>
    <property type="project" value="UniProtKB-SubCell"/>
</dbReference>
<evidence type="ECO:0000256" key="5">
    <source>
        <dbReference type="ARBA" id="ARBA00022840"/>
    </source>
</evidence>
<sequence length="1395" mass="153061">MDAAEASERDQPTPNMQVDLEAQAHSSVSPTRASVSSARTAGSPEGEALVRTWTEGNEKQGVDAKASEPALAMPGLEGQPILQHVVSSSDEQEVLLSLPPPPSYDVAVNNLSIAVPPFRAYIPTPIPIPIPQVITNAVRGSKGSENPGTSADASDGLIIRNVNAVVHRGEVMAIIGGSGSGKTTLLHAIAARLGNLPIAEGHVSITPSSSGTGQVGTHPMGGEGHFKGMSKVVGFVRQHDYLLPHLTVRETLSYAAQLRLPASVDNKTKHLIVEQTIQELGLAEAANTIVGGAGRKGISGGEKRRLSIGCVLVSFPSVLILDEVTTGLDSFTAFQLLETLDRLAKRGRTIILSLHQPRSDAFTLFSRILLMSHGSVVFSGPTSHCLPHFAQLGFQPQERTNPLDFLIDVSSIDTRDEFNERESRERVARLVQCWKEREAMNADKAAPSSPASLGSADASADPEKQVAKAIPSTTSDKRPNILQQTAILIPRAFQNMMRGYPELVGHILQAVILGLLMGLTFFQLGGQPNDIQSLKTLAFQVVPVYGYMTQVVWTFKWCTSLVVFDREREDNLYSPAAWVLSEFFAWLPMNVFAPAIYSIMVYFISNMRQDDLHYNFGVFIIDMIMIQLCLVAWSLFAASIERSFARASLLGNALAIFFILSPGYFIINVPGWIRWFRWISPHFFSFRIVIISQFRNRTFSCEGVTGPALAQCSGENVLRGLRISPAEPLWPMFLGNLGFLLVVTTLSWALLTLWKPGGVRHAQRVAADAKGKEVGDAEIDIVRARVDVAATNVRLLHVRRALPSFSRVETPILTDISARFPSGEVSVIMGPSGSGKSTFLRMCAGRPMKGGLLSSFEAHGDIKFNGVPVSKRTRHVCAFVEQDDDYHLPALTVRETLRFAAIIKLPSTVSRKHKIARAEEVLKMLGLRDCADGMVGGELLKGISGGEKRRLSLACQMINDPAVLIVDEPTSGLDANTARNVMEALQDIARSGRTVIASLHQPRSDIYNMADNFMILAKQGNVVYQGPREQLLPHFALAGYVCPPLYNPSDYCMDLISVDVRGRKRQEQTTARVKSLIEFWKTRQDKMLDYTNAQSAATKEVNKNTLLELEDRPERTPIWIALPVVLDRTLRNTWRQPDIFWTRWTQAPILAICFFIFFLRLTNGPAGAQDRIGLVAECTSSVAFVGFLNLAAIYPMEKTIFFHDYKSAGGRYSSATFITAFSIFAIVPEFISALIFSVIMNVATGMRTGARIYFEFALAVWVQLSFGESVGIAFASFFDTMGLSVSLVSIFLSVAAQASSVFSASTAQFLQDIAWVFPMKYGARIQMINEMKGKLFDCPPDTIANGECTAATGQQVLDLFGFHDTPWHLLLIALAVTFAYRVAAWGILAARMRYV</sequence>
<keyword evidence="6 9" id="KW-1133">Transmembrane helix</keyword>
<dbReference type="SMART" id="SM00382">
    <property type="entry name" value="AAA"/>
    <property type="match status" value="2"/>
</dbReference>
<dbReference type="InterPro" id="IPR013525">
    <property type="entry name" value="ABC2_TM"/>
</dbReference>
<dbReference type="Proteomes" id="UP000703269">
    <property type="component" value="Unassembled WGS sequence"/>
</dbReference>
<evidence type="ECO:0000313" key="12">
    <source>
        <dbReference type="Proteomes" id="UP000703269"/>
    </source>
</evidence>
<keyword evidence="7 9" id="KW-0472">Membrane</keyword>
<keyword evidence="12" id="KW-1185">Reference proteome</keyword>
<dbReference type="SUPFAM" id="SSF52540">
    <property type="entry name" value="P-loop containing nucleoside triphosphate hydrolases"/>
    <property type="match status" value="2"/>
</dbReference>
<feature type="compositionally biased region" description="Low complexity" evidence="8">
    <location>
        <begin position="445"/>
        <end position="459"/>
    </location>
</feature>
<dbReference type="GO" id="GO:0005524">
    <property type="term" value="F:ATP binding"/>
    <property type="evidence" value="ECO:0007669"/>
    <property type="project" value="UniProtKB-KW"/>
</dbReference>
<dbReference type="InterPro" id="IPR003593">
    <property type="entry name" value="AAA+_ATPase"/>
</dbReference>
<evidence type="ECO:0000256" key="1">
    <source>
        <dbReference type="ARBA" id="ARBA00004141"/>
    </source>
</evidence>
<feature type="transmembrane region" description="Helical" evidence="9">
    <location>
        <begin position="616"/>
        <end position="637"/>
    </location>
</feature>
<feature type="region of interest" description="Disordered" evidence="8">
    <location>
        <begin position="1"/>
        <end position="47"/>
    </location>
</feature>
<proteinExistence type="predicted"/>
<dbReference type="Pfam" id="PF01061">
    <property type="entry name" value="ABC2_membrane"/>
    <property type="match status" value="2"/>
</dbReference>
<dbReference type="InterPro" id="IPR043926">
    <property type="entry name" value="ABCG_dom"/>
</dbReference>
<dbReference type="GO" id="GO:0016887">
    <property type="term" value="F:ATP hydrolysis activity"/>
    <property type="evidence" value="ECO:0007669"/>
    <property type="project" value="InterPro"/>
</dbReference>
<evidence type="ECO:0000256" key="4">
    <source>
        <dbReference type="ARBA" id="ARBA00022741"/>
    </source>
</evidence>
<gene>
    <name evidence="11" type="ORF">PsYK624_093330</name>
</gene>
<dbReference type="Gene3D" id="3.40.50.300">
    <property type="entry name" value="P-loop containing nucleotide triphosphate hydrolases"/>
    <property type="match status" value="2"/>
</dbReference>
<feature type="transmembrane region" description="Helical" evidence="9">
    <location>
        <begin position="1215"/>
        <end position="1240"/>
    </location>
</feature>
<feature type="transmembrane region" description="Helical" evidence="9">
    <location>
        <begin position="1172"/>
        <end position="1194"/>
    </location>
</feature>
<feature type="transmembrane region" description="Helical" evidence="9">
    <location>
        <begin position="1140"/>
        <end position="1160"/>
    </location>
</feature>
<dbReference type="InterPro" id="IPR017871">
    <property type="entry name" value="ABC_transporter-like_CS"/>
</dbReference>
<feature type="transmembrane region" description="Helical" evidence="9">
    <location>
        <begin position="1252"/>
        <end position="1275"/>
    </location>
</feature>
<dbReference type="PANTHER" id="PTHR48041">
    <property type="entry name" value="ABC TRANSPORTER G FAMILY MEMBER 28"/>
    <property type="match status" value="1"/>
</dbReference>
<dbReference type="PROSITE" id="PS50893">
    <property type="entry name" value="ABC_TRANSPORTER_2"/>
    <property type="match status" value="2"/>
</dbReference>
<feature type="transmembrane region" description="Helical" evidence="9">
    <location>
        <begin position="729"/>
        <end position="754"/>
    </location>
</feature>
<feature type="transmembrane region" description="Helical" evidence="9">
    <location>
        <begin position="1367"/>
        <end position="1390"/>
    </location>
</feature>
<feature type="transmembrane region" description="Helical" evidence="9">
    <location>
        <begin position="503"/>
        <end position="524"/>
    </location>
</feature>
<dbReference type="Pfam" id="PF19055">
    <property type="entry name" value="ABC2_membrane_7"/>
    <property type="match status" value="1"/>
</dbReference>
<reference evidence="11 12" key="1">
    <citation type="submission" date="2021-08" db="EMBL/GenBank/DDBJ databases">
        <title>Draft Genome Sequence of Phanerochaete sordida strain YK-624.</title>
        <authorList>
            <person name="Mori T."/>
            <person name="Dohra H."/>
            <person name="Suzuki T."/>
            <person name="Kawagishi H."/>
            <person name="Hirai H."/>
        </authorList>
    </citation>
    <scope>NUCLEOTIDE SEQUENCE [LARGE SCALE GENOMIC DNA]</scope>
    <source>
        <strain evidence="11 12">YK-624</strain>
    </source>
</reference>
<dbReference type="InterPro" id="IPR027417">
    <property type="entry name" value="P-loop_NTPase"/>
</dbReference>
<evidence type="ECO:0000313" key="11">
    <source>
        <dbReference type="EMBL" id="GJE93174.1"/>
    </source>
</evidence>
<dbReference type="Pfam" id="PF00005">
    <property type="entry name" value="ABC_tran"/>
    <property type="match status" value="2"/>
</dbReference>
<evidence type="ECO:0000256" key="7">
    <source>
        <dbReference type="ARBA" id="ARBA00023136"/>
    </source>
</evidence>
<keyword evidence="3 9" id="KW-0812">Transmembrane</keyword>
<feature type="domain" description="ABC transporter" evidence="10">
    <location>
        <begin position="138"/>
        <end position="398"/>
    </location>
</feature>
<feature type="transmembrane region" description="Helical" evidence="9">
    <location>
        <begin position="649"/>
        <end position="667"/>
    </location>
</feature>
<accession>A0A9P3LG06</accession>
<comment type="subcellular location">
    <subcellularLocation>
        <location evidence="1">Membrane</location>
        <topology evidence="1">Multi-pass membrane protein</topology>
    </subcellularLocation>
</comment>
<dbReference type="EMBL" id="BPQB01000030">
    <property type="protein sequence ID" value="GJE93174.1"/>
    <property type="molecule type" value="Genomic_DNA"/>
</dbReference>
<comment type="caution">
    <text evidence="11">The sequence shown here is derived from an EMBL/GenBank/DDBJ whole genome shotgun (WGS) entry which is preliminary data.</text>
</comment>
<dbReference type="InterPro" id="IPR050352">
    <property type="entry name" value="ABCG_transporters"/>
</dbReference>
<feature type="compositionally biased region" description="Low complexity" evidence="8">
    <location>
        <begin position="26"/>
        <end position="43"/>
    </location>
</feature>
<keyword evidence="2" id="KW-0813">Transport</keyword>
<dbReference type="InterPro" id="IPR003439">
    <property type="entry name" value="ABC_transporter-like_ATP-bd"/>
</dbReference>
<name>A0A9P3LG06_9APHY</name>
<feature type="region of interest" description="Disordered" evidence="8">
    <location>
        <begin position="441"/>
        <end position="463"/>
    </location>
</feature>
<feature type="domain" description="ABC transporter" evidence="10">
    <location>
        <begin position="793"/>
        <end position="1044"/>
    </location>
</feature>
<dbReference type="GO" id="GO:0140359">
    <property type="term" value="F:ABC-type transporter activity"/>
    <property type="evidence" value="ECO:0007669"/>
    <property type="project" value="InterPro"/>
</dbReference>
<dbReference type="PANTHER" id="PTHR48041:SF91">
    <property type="entry name" value="ABC TRANSPORTER G FAMILY MEMBER 28"/>
    <property type="match status" value="1"/>
</dbReference>
<evidence type="ECO:0000256" key="3">
    <source>
        <dbReference type="ARBA" id="ARBA00022692"/>
    </source>
</evidence>
<evidence type="ECO:0000259" key="10">
    <source>
        <dbReference type="PROSITE" id="PS50893"/>
    </source>
</evidence>
<evidence type="ECO:0000256" key="6">
    <source>
        <dbReference type="ARBA" id="ARBA00022989"/>
    </source>
</evidence>
<dbReference type="OrthoDB" id="66620at2759"/>
<feature type="transmembrane region" description="Helical" evidence="9">
    <location>
        <begin position="576"/>
        <end position="604"/>
    </location>
</feature>
<evidence type="ECO:0000256" key="8">
    <source>
        <dbReference type="SAM" id="MobiDB-lite"/>
    </source>
</evidence>
<dbReference type="PROSITE" id="PS00211">
    <property type="entry name" value="ABC_TRANSPORTER_1"/>
    <property type="match status" value="2"/>
</dbReference>
<protein>
    <submittedName>
        <fullName evidence="11">ABC transporter domain-containing protein</fullName>
    </submittedName>
</protein>
<keyword evidence="5" id="KW-0067">ATP-binding</keyword>